<organism evidence="3 4">
    <name type="scientific">Kordiimonas pumila</name>
    <dbReference type="NCBI Taxonomy" id="2161677"/>
    <lineage>
        <taxon>Bacteria</taxon>
        <taxon>Pseudomonadati</taxon>
        <taxon>Pseudomonadota</taxon>
        <taxon>Alphaproteobacteria</taxon>
        <taxon>Kordiimonadales</taxon>
        <taxon>Kordiimonadaceae</taxon>
        <taxon>Kordiimonas</taxon>
    </lineage>
</organism>
<evidence type="ECO:0000313" key="4">
    <source>
        <dbReference type="Proteomes" id="UP001595444"/>
    </source>
</evidence>
<feature type="chain" id="PRO_5046398261" evidence="2">
    <location>
        <begin position="24"/>
        <end position="502"/>
    </location>
</feature>
<keyword evidence="4" id="KW-1185">Reference proteome</keyword>
<dbReference type="InterPro" id="IPR027039">
    <property type="entry name" value="Crtac1"/>
</dbReference>
<dbReference type="InterPro" id="IPR013517">
    <property type="entry name" value="FG-GAP"/>
</dbReference>
<dbReference type="InterPro" id="IPR028994">
    <property type="entry name" value="Integrin_alpha_N"/>
</dbReference>
<dbReference type="Proteomes" id="UP001595444">
    <property type="component" value="Unassembled WGS sequence"/>
</dbReference>
<dbReference type="PANTHER" id="PTHR16026:SF0">
    <property type="entry name" value="CARTILAGE ACIDIC PROTEIN 1"/>
    <property type="match status" value="1"/>
</dbReference>
<keyword evidence="1 2" id="KW-0732">Signal</keyword>
<protein>
    <submittedName>
        <fullName evidence="3">CRTAC1 family protein</fullName>
    </submittedName>
</protein>
<dbReference type="PANTHER" id="PTHR16026">
    <property type="entry name" value="CARTILAGE ACIDIC PROTEIN 1"/>
    <property type="match status" value="1"/>
</dbReference>
<reference evidence="4" key="1">
    <citation type="journal article" date="2019" name="Int. J. Syst. Evol. Microbiol.">
        <title>The Global Catalogue of Microorganisms (GCM) 10K type strain sequencing project: providing services to taxonomists for standard genome sequencing and annotation.</title>
        <authorList>
            <consortium name="The Broad Institute Genomics Platform"/>
            <consortium name="The Broad Institute Genome Sequencing Center for Infectious Disease"/>
            <person name="Wu L."/>
            <person name="Ma J."/>
        </authorList>
    </citation>
    <scope>NUCLEOTIDE SEQUENCE [LARGE SCALE GENOMIC DNA]</scope>
    <source>
        <strain evidence="4">KCTC 62164</strain>
    </source>
</reference>
<dbReference type="Pfam" id="PF13517">
    <property type="entry name" value="FG-GAP_3"/>
    <property type="match status" value="4"/>
</dbReference>
<dbReference type="Gene3D" id="2.130.10.130">
    <property type="entry name" value="Integrin alpha, N-terminal"/>
    <property type="match status" value="1"/>
</dbReference>
<dbReference type="RefSeq" id="WP_194215313.1">
    <property type="nucleotide sequence ID" value="NZ_CP061205.1"/>
</dbReference>
<evidence type="ECO:0000313" key="3">
    <source>
        <dbReference type="EMBL" id="MFC3051850.1"/>
    </source>
</evidence>
<proteinExistence type="predicted"/>
<sequence>MTKSFLNRFVLLSSMALGVSACANSLSPTEIKFTSVQTELFATPGALSNAWGDYDNDGDLDFVVTFGNGEIRLFQNNNNVFKNVGAVAGLPTEGPQQVRSAAWGDYDGDGDLDLYVGTQIRPLPSYNTLYRNDQGTKFVAVSDGTALALENVNSRQASMIDYDGDGDLDIFVPDRSGPNHLLQNHNGTFTDVSESVGFTEKRHTVGACWFDMDEDGDLDLFTTNMSGDNDALYENTNGTFSDIAAKSDIGKIARTTEEGGVGCTVGDFDNDGHLDLFVPTYGADLLYRNVGNGIFKEIAAISGITGANHMVGASWADYDNDGDLDLYVAGYMTVDEASKADDRLYENENGKFTNILTADSPLNASDHGIQWVDFDNDGDLDVSLTEGYPEDGSHPLLRSEMPLEGRQNSLKVLVLDSAGNYTKAGSEVRIFDAKGNILATRLVSTGDGYNSQSAVPVHFGLKDTAPVKIEVSFLVNGKRVPHVVDAVDPLEWTGKAIVIKQP</sequence>
<name>A0ABV7D4L8_9PROT</name>
<dbReference type="EMBL" id="JBHRSL010000004">
    <property type="protein sequence ID" value="MFC3051850.1"/>
    <property type="molecule type" value="Genomic_DNA"/>
</dbReference>
<evidence type="ECO:0000256" key="1">
    <source>
        <dbReference type="ARBA" id="ARBA00022729"/>
    </source>
</evidence>
<comment type="caution">
    <text evidence="3">The sequence shown here is derived from an EMBL/GenBank/DDBJ whole genome shotgun (WGS) entry which is preliminary data.</text>
</comment>
<gene>
    <name evidence="3" type="ORF">ACFOKA_08035</name>
</gene>
<feature type="signal peptide" evidence="2">
    <location>
        <begin position="1"/>
        <end position="23"/>
    </location>
</feature>
<accession>A0ABV7D4L8</accession>
<dbReference type="SUPFAM" id="SSF69318">
    <property type="entry name" value="Integrin alpha N-terminal domain"/>
    <property type="match status" value="1"/>
</dbReference>
<dbReference type="PROSITE" id="PS51257">
    <property type="entry name" value="PROKAR_LIPOPROTEIN"/>
    <property type="match status" value="1"/>
</dbReference>
<evidence type="ECO:0000256" key="2">
    <source>
        <dbReference type="SAM" id="SignalP"/>
    </source>
</evidence>